<keyword evidence="6" id="KW-1185">Reference proteome</keyword>
<comment type="similarity">
    <text evidence="1">Belongs to the universal ribosomal protein uL30 family.</text>
</comment>
<evidence type="ECO:0000313" key="6">
    <source>
        <dbReference type="Proteomes" id="UP000694547"/>
    </source>
</evidence>
<dbReference type="InterPro" id="IPR036919">
    <property type="entry name" value="Ribo_uL30_ferredoxin-like_sf"/>
</dbReference>
<dbReference type="GO" id="GO:0003723">
    <property type="term" value="F:RNA binding"/>
    <property type="evidence" value="ECO:0007669"/>
    <property type="project" value="TreeGrafter"/>
</dbReference>
<evidence type="ECO:0000259" key="4">
    <source>
        <dbReference type="Pfam" id="PF00327"/>
    </source>
</evidence>
<evidence type="ECO:0000256" key="3">
    <source>
        <dbReference type="ARBA" id="ARBA00023274"/>
    </source>
</evidence>
<proteinExistence type="inferred from homology"/>
<feature type="domain" description="Large ribosomal subunit protein uL30-like ferredoxin-like fold" evidence="4">
    <location>
        <begin position="8"/>
        <end position="58"/>
    </location>
</feature>
<sequence>MSAELKLAFVIRMQGINGVSLKVRKALQLLSLQQTFRSTFVEQNMASNNMLRIVEPYITWRYPNLKSANELIYKCGYGKISKKRIALTENALIALSLGKYSIICVEARIHEIYSWKIKPYFPGKNIIK</sequence>
<evidence type="ECO:0000256" key="2">
    <source>
        <dbReference type="ARBA" id="ARBA00022980"/>
    </source>
</evidence>
<reference evidence="5 6" key="1">
    <citation type="submission" date="2018-10" db="EMBL/GenBank/DDBJ databases">
        <title>Improved assembly of the deer mouse Peromyscus maniculatus genome.</title>
        <authorList>
            <person name="Lassance J.-M."/>
            <person name="Hoekstra H.E."/>
        </authorList>
    </citation>
    <scope>NUCLEOTIDE SEQUENCE [LARGE SCALE GENOMIC DNA]</scope>
</reference>
<reference evidence="5" key="2">
    <citation type="submission" date="2025-08" db="UniProtKB">
        <authorList>
            <consortium name="Ensembl"/>
        </authorList>
    </citation>
    <scope>IDENTIFICATION</scope>
</reference>
<keyword evidence="2" id="KW-0689">Ribosomal protein</keyword>
<dbReference type="PANTHER" id="PTHR11524">
    <property type="entry name" value="60S RIBOSOMAL PROTEIN L7"/>
    <property type="match status" value="1"/>
</dbReference>
<dbReference type="InterPro" id="IPR039699">
    <property type="entry name" value="Ribosomal_uL30"/>
</dbReference>
<evidence type="ECO:0000313" key="5">
    <source>
        <dbReference type="Ensembl" id="ENSPEMP00000029426.1"/>
    </source>
</evidence>
<dbReference type="Pfam" id="PF00327">
    <property type="entry name" value="Ribosomal_L30"/>
    <property type="match status" value="1"/>
</dbReference>
<dbReference type="GeneTree" id="ENSGT00950000182878"/>
<dbReference type="Gene3D" id="3.30.1390.20">
    <property type="entry name" value="Ribosomal protein L30, ferredoxin-like fold domain"/>
    <property type="match status" value="1"/>
</dbReference>
<dbReference type="InterPro" id="IPR035808">
    <property type="entry name" value="Ribosomal_uL30_euk_arc"/>
</dbReference>
<protein>
    <recommendedName>
        <fullName evidence="4">Large ribosomal subunit protein uL30-like ferredoxin-like fold domain-containing protein</fullName>
    </recommendedName>
</protein>
<accession>A0A8C8UHJ5</accession>
<dbReference type="CDD" id="cd01657">
    <property type="entry name" value="Ribosomal_L7_archeal_euk"/>
    <property type="match status" value="1"/>
</dbReference>
<organism evidence="5 6">
    <name type="scientific">Peromyscus maniculatus bairdii</name>
    <name type="common">Prairie deer mouse</name>
    <dbReference type="NCBI Taxonomy" id="230844"/>
    <lineage>
        <taxon>Eukaryota</taxon>
        <taxon>Metazoa</taxon>
        <taxon>Chordata</taxon>
        <taxon>Craniata</taxon>
        <taxon>Vertebrata</taxon>
        <taxon>Euteleostomi</taxon>
        <taxon>Mammalia</taxon>
        <taxon>Eutheria</taxon>
        <taxon>Euarchontoglires</taxon>
        <taxon>Glires</taxon>
        <taxon>Rodentia</taxon>
        <taxon>Myomorpha</taxon>
        <taxon>Muroidea</taxon>
        <taxon>Cricetidae</taxon>
        <taxon>Neotominae</taxon>
        <taxon>Peromyscus</taxon>
    </lineage>
</organism>
<keyword evidence="3" id="KW-0687">Ribonucleoprotein</keyword>
<evidence type="ECO:0000256" key="1">
    <source>
        <dbReference type="ARBA" id="ARBA00007594"/>
    </source>
</evidence>
<reference evidence="5" key="3">
    <citation type="submission" date="2025-09" db="UniProtKB">
        <authorList>
            <consortium name="Ensembl"/>
        </authorList>
    </citation>
    <scope>IDENTIFICATION</scope>
</reference>
<dbReference type="AlphaFoldDB" id="A0A8C8UHJ5"/>
<dbReference type="Ensembl" id="ENSPEMT00000039635.1">
    <property type="protein sequence ID" value="ENSPEMP00000029426.1"/>
    <property type="gene ID" value="ENSPEMG00000028105.1"/>
</dbReference>
<dbReference type="SUPFAM" id="SSF55129">
    <property type="entry name" value="Ribosomal protein L30p/L7e"/>
    <property type="match status" value="1"/>
</dbReference>
<dbReference type="InterPro" id="IPR016082">
    <property type="entry name" value="Ribosomal_uL30_ferredoxin-like"/>
</dbReference>
<dbReference type="GO" id="GO:0000463">
    <property type="term" value="P:maturation of LSU-rRNA from tricistronic rRNA transcript (SSU-rRNA, 5.8S rRNA, LSU-rRNA)"/>
    <property type="evidence" value="ECO:0007669"/>
    <property type="project" value="TreeGrafter"/>
</dbReference>
<name>A0A8C8UHJ5_PERMB</name>
<dbReference type="PANTHER" id="PTHR11524:SF12">
    <property type="entry name" value="LARGE RIBOSOMAL SUBUNIT PROTEIN UL30"/>
    <property type="match status" value="1"/>
</dbReference>
<dbReference type="GO" id="GO:0003735">
    <property type="term" value="F:structural constituent of ribosome"/>
    <property type="evidence" value="ECO:0007669"/>
    <property type="project" value="TreeGrafter"/>
</dbReference>
<dbReference type="Proteomes" id="UP000694547">
    <property type="component" value="Chromosome 9"/>
</dbReference>
<dbReference type="GO" id="GO:0022625">
    <property type="term" value="C:cytosolic large ribosomal subunit"/>
    <property type="evidence" value="ECO:0007669"/>
    <property type="project" value="TreeGrafter"/>
</dbReference>
<dbReference type="FunFam" id="3.30.1390.20:FF:000003">
    <property type="entry name" value="60S ribosomal protein L7"/>
    <property type="match status" value="1"/>
</dbReference>